<proteinExistence type="predicted"/>
<dbReference type="InterPro" id="IPR009560">
    <property type="entry name" value="DUF1176"/>
</dbReference>
<gene>
    <name evidence="2" type="ORF">ACFFJ3_00180</name>
</gene>
<protein>
    <submittedName>
        <fullName evidence="2">DUF1176 domain-containing protein</fullName>
    </submittedName>
</protein>
<comment type="caution">
    <text evidence="2">The sequence shown here is derived from an EMBL/GenBank/DDBJ whole genome shotgun (WGS) entry which is preliminary data.</text>
</comment>
<keyword evidence="1" id="KW-0732">Signal</keyword>
<name>A0ABV6E7L5_9GAMM</name>
<evidence type="ECO:0000256" key="1">
    <source>
        <dbReference type="SAM" id="SignalP"/>
    </source>
</evidence>
<dbReference type="PROSITE" id="PS51257">
    <property type="entry name" value="PROKAR_LIPOPROTEIN"/>
    <property type="match status" value="1"/>
</dbReference>
<dbReference type="EMBL" id="JBHLXG010000001">
    <property type="protein sequence ID" value="MFC0224940.1"/>
    <property type="molecule type" value="Genomic_DNA"/>
</dbReference>
<accession>A0ABV6E7L5</accession>
<evidence type="ECO:0000313" key="3">
    <source>
        <dbReference type="Proteomes" id="UP001589792"/>
    </source>
</evidence>
<dbReference type="Pfam" id="PF06674">
    <property type="entry name" value="DUF1176"/>
    <property type="match status" value="1"/>
</dbReference>
<dbReference type="Proteomes" id="UP001589792">
    <property type="component" value="Unassembled WGS sequence"/>
</dbReference>
<feature type="chain" id="PRO_5045258122" evidence="1">
    <location>
        <begin position="22"/>
        <end position="348"/>
    </location>
</feature>
<reference evidence="2 3" key="1">
    <citation type="submission" date="2024-09" db="EMBL/GenBank/DDBJ databases">
        <authorList>
            <person name="Sun Q."/>
            <person name="Mori K."/>
        </authorList>
    </citation>
    <scope>NUCLEOTIDE SEQUENCE [LARGE SCALE GENOMIC DNA]</scope>
    <source>
        <strain evidence="2 3">CCM 8626</strain>
    </source>
</reference>
<sequence>MRNRKIAALALVGAFMSCAMAQDSGVSFYHKNWELACDNIGTCRAAGYGNEDEASGSVLLTRIAGPGTVPTAEVTLADIESDGSSPVEKLTLWIDGKSVGAVKPAKNEVWRLSESQTLALIRAVKGSGKVEFKGGPAPFVLSGEGASATLLKMDDVQGRIGTPGALTKKGAQPESSVPTAIPAPVIQAVKVTKEQERPLTAAEIAVLKPKLLATLKEDECDRLQSPQDNSEESGDGITLTPLDKQYVLISALCWRAAYNEGYGYWVIDSALKTAPVLVTDSASGYGQGEIFMGQKGRGIGDCFGTANWVWDGEVFRKSRESTTGMCRYIHLGGTWDLPTFVADVKPAR</sequence>
<feature type="signal peptide" evidence="1">
    <location>
        <begin position="1"/>
        <end position="21"/>
    </location>
</feature>
<organism evidence="2 3">
    <name type="scientific">Serratia aquatilis</name>
    <dbReference type="NCBI Taxonomy" id="1737515"/>
    <lineage>
        <taxon>Bacteria</taxon>
        <taxon>Pseudomonadati</taxon>
        <taxon>Pseudomonadota</taxon>
        <taxon>Gammaproteobacteria</taxon>
        <taxon>Enterobacterales</taxon>
        <taxon>Yersiniaceae</taxon>
        <taxon>Serratia</taxon>
    </lineage>
</organism>
<evidence type="ECO:0000313" key="2">
    <source>
        <dbReference type="EMBL" id="MFC0224940.1"/>
    </source>
</evidence>
<dbReference type="RefSeq" id="WP_380671778.1">
    <property type="nucleotide sequence ID" value="NZ_CP173186.1"/>
</dbReference>
<keyword evidence="3" id="KW-1185">Reference proteome</keyword>